<organism evidence="2 3">
    <name type="scientific">Paraphaeosphaeria sporulosa</name>
    <dbReference type="NCBI Taxonomy" id="1460663"/>
    <lineage>
        <taxon>Eukaryota</taxon>
        <taxon>Fungi</taxon>
        <taxon>Dikarya</taxon>
        <taxon>Ascomycota</taxon>
        <taxon>Pezizomycotina</taxon>
        <taxon>Dothideomycetes</taxon>
        <taxon>Pleosporomycetidae</taxon>
        <taxon>Pleosporales</taxon>
        <taxon>Massarineae</taxon>
        <taxon>Didymosphaeriaceae</taxon>
        <taxon>Paraphaeosphaeria</taxon>
    </lineage>
</organism>
<protein>
    <submittedName>
        <fullName evidence="2">Uncharacterized protein</fullName>
    </submittedName>
</protein>
<proteinExistence type="predicted"/>
<name>A0A177CI70_9PLEO</name>
<evidence type="ECO:0000313" key="2">
    <source>
        <dbReference type="EMBL" id="OAG06549.1"/>
    </source>
</evidence>
<evidence type="ECO:0000256" key="1">
    <source>
        <dbReference type="SAM" id="MobiDB-lite"/>
    </source>
</evidence>
<feature type="compositionally biased region" description="Acidic residues" evidence="1">
    <location>
        <begin position="120"/>
        <end position="130"/>
    </location>
</feature>
<dbReference type="OrthoDB" id="3791653at2759"/>
<dbReference type="AlphaFoldDB" id="A0A177CI70"/>
<reference evidence="2 3" key="1">
    <citation type="submission" date="2016-05" db="EMBL/GenBank/DDBJ databases">
        <title>Comparative analysis of secretome profiles of manganese(II)-oxidizing ascomycete fungi.</title>
        <authorList>
            <consortium name="DOE Joint Genome Institute"/>
            <person name="Zeiner C.A."/>
            <person name="Purvine S.O."/>
            <person name="Zink E.M."/>
            <person name="Wu S."/>
            <person name="Pasa-Tolic L."/>
            <person name="Chaput D.L."/>
            <person name="Haridas S."/>
            <person name="Grigoriev I.V."/>
            <person name="Santelli C.M."/>
            <person name="Hansel C.M."/>
        </authorList>
    </citation>
    <scope>NUCLEOTIDE SEQUENCE [LARGE SCALE GENOMIC DNA]</scope>
    <source>
        <strain evidence="2 3">AP3s5-JAC2a</strain>
    </source>
</reference>
<dbReference type="RefSeq" id="XP_018036914.1">
    <property type="nucleotide sequence ID" value="XM_018182924.1"/>
</dbReference>
<dbReference type="InParanoid" id="A0A177CI70"/>
<dbReference type="EMBL" id="KV441552">
    <property type="protein sequence ID" value="OAG06549.1"/>
    <property type="molecule type" value="Genomic_DNA"/>
</dbReference>
<evidence type="ECO:0000313" key="3">
    <source>
        <dbReference type="Proteomes" id="UP000077069"/>
    </source>
</evidence>
<dbReference type="GeneID" id="28766410"/>
<sequence>MRAMFNDDNVKGSFFLATLPDTMDNVIDNLATRQLTAFQDIEPKILDISEKHSLDTTNSLSAYATRQTAARQQNAHVYTNCNELRKHKEQQKKMPSKGKDAAGKRNKRQKGNSAKVVNNEVDDDDDDDSSTTEVNGFAANVVNLTTPLLTPTASPPQINANGK</sequence>
<accession>A0A177CI70</accession>
<dbReference type="Proteomes" id="UP000077069">
    <property type="component" value="Unassembled WGS sequence"/>
</dbReference>
<keyword evidence="3" id="KW-1185">Reference proteome</keyword>
<gene>
    <name evidence="2" type="ORF">CC84DRAFT_1217753</name>
</gene>
<feature type="compositionally biased region" description="Low complexity" evidence="1">
    <location>
        <begin position="144"/>
        <end position="156"/>
    </location>
</feature>
<feature type="compositionally biased region" description="Basic residues" evidence="1">
    <location>
        <begin position="85"/>
        <end position="96"/>
    </location>
</feature>
<feature type="region of interest" description="Disordered" evidence="1">
    <location>
        <begin position="66"/>
        <end position="163"/>
    </location>
</feature>